<keyword evidence="18" id="KW-1185">Reference proteome</keyword>
<evidence type="ECO:0000256" key="10">
    <source>
        <dbReference type="ARBA" id="ARBA00022842"/>
    </source>
</evidence>
<dbReference type="InterPro" id="IPR001126">
    <property type="entry name" value="UmuC"/>
</dbReference>
<keyword evidence="7 15" id="KW-0235">DNA replication</keyword>
<evidence type="ECO:0000256" key="13">
    <source>
        <dbReference type="ARBA" id="ARBA00023204"/>
    </source>
</evidence>
<feature type="active site" evidence="15">
    <location>
        <position position="105"/>
    </location>
</feature>
<keyword evidence="8 15" id="KW-0479">Metal-binding</keyword>
<comment type="similarity">
    <text evidence="2 15">Belongs to the DNA polymerase type-Y family.</text>
</comment>
<dbReference type="SUPFAM" id="SSF100879">
    <property type="entry name" value="Lesion bypass DNA polymerase (Y-family), little finger domain"/>
    <property type="match status" value="1"/>
</dbReference>
<organism evidence="17 18">
    <name type="scientific">Winmispira thermophila (strain ATCC 700085 / DSM 6578 / Z-1203)</name>
    <name type="common">Spirochaeta thermophila</name>
    <dbReference type="NCBI Taxonomy" id="869211"/>
    <lineage>
        <taxon>Bacteria</taxon>
        <taxon>Pseudomonadati</taxon>
        <taxon>Spirochaetota</taxon>
        <taxon>Spirochaetia</taxon>
        <taxon>Winmispirales</taxon>
        <taxon>Winmispiraceae</taxon>
        <taxon>Winmispira</taxon>
    </lineage>
</organism>
<dbReference type="GO" id="GO:0003684">
    <property type="term" value="F:damaged DNA binding"/>
    <property type="evidence" value="ECO:0007669"/>
    <property type="project" value="InterPro"/>
</dbReference>
<dbReference type="Proteomes" id="UP000007254">
    <property type="component" value="Chromosome"/>
</dbReference>
<dbReference type="Pfam" id="PF00817">
    <property type="entry name" value="IMS"/>
    <property type="match status" value="1"/>
</dbReference>
<keyword evidence="5 15" id="KW-0808">Transferase</keyword>
<comment type="cofactor">
    <cofactor evidence="15">
        <name>Mg(2+)</name>
        <dbReference type="ChEBI" id="CHEBI:18420"/>
    </cofactor>
    <text evidence="15">Binds 2 magnesium ions per subunit.</text>
</comment>
<keyword evidence="4 15" id="KW-0963">Cytoplasm</keyword>
<comment type="subunit">
    <text evidence="15">Monomer.</text>
</comment>
<dbReference type="GO" id="GO:0000287">
    <property type="term" value="F:magnesium ion binding"/>
    <property type="evidence" value="ECO:0007669"/>
    <property type="project" value="UniProtKB-UniRule"/>
</dbReference>
<dbReference type="GO" id="GO:0009432">
    <property type="term" value="P:SOS response"/>
    <property type="evidence" value="ECO:0007669"/>
    <property type="project" value="TreeGrafter"/>
</dbReference>
<reference evidence="17 18" key="1">
    <citation type="submission" date="2011-06" db="EMBL/GenBank/DDBJ databases">
        <title>The complete genome of Spirochaeta thermophila DSM 6578.</title>
        <authorList>
            <consortium name="US DOE Joint Genome Institute (JGI-PGF)"/>
            <person name="Lucas S."/>
            <person name="Lapidus A."/>
            <person name="Bruce D."/>
            <person name="Goodwin L."/>
            <person name="Pitluck S."/>
            <person name="Peters L."/>
            <person name="Kyrpides N."/>
            <person name="Mavromatis K."/>
            <person name="Ivanova N."/>
            <person name="Mikailova N."/>
            <person name="Pagani I."/>
            <person name="Chertkov O."/>
            <person name="Detter J.C."/>
            <person name="Tapia R."/>
            <person name="Han C."/>
            <person name="Land M."/>
            <person name="Hauser L."/>
            <person name="Markowitz V."/>
            <person name="Cheng J.-F."/>
            <person name="Hugenholtz P."/>
            <person name="Woyke T."/>
            <person name="Wu D."/>
            <person name="Spring S."/>
            <person name="Merkhoffer B."/>
            <person name="Schneider S."/>
            <person name="Klenk H.-P."/>
            <person name="Eisen J.A."/>
        </authorList>
    </citation>
    <scope>NUCLEOTIDE SEQUENCE [LARGE SCALE GENOMIC DNA]</scope>
    <source>
        <strain evidence="18">ATCC 700085 / DSM 6578 / Z-1203</strain>
    </source>
</reference>
<evidence type="ECO:0000256" key="12">
    <source>
        <dbReference type="ARBA" id="ARBA00023125"/>
    </source>
</evidence>
<dbReference type="InterPro" id="IPR017961">
    <property type="entry name" value="DNA_pol_Y-fam_little_finger"/>
</dbReference>
<feature type="binding site" evidence="15">
    <location>
        <position position="104"/>
    </location>
    <ligand>
        <name>Mg(2+)</name>
        <dbReference type="ChEBI" id="CHEBI:18420"/>
    </ligand>
</feature>
<dbReference type="InterPro" id="IPR036775">
    <property type="entry name" value="DNA_pol_Y-fam_lit_finger_sf"/>
</dbReference>
<dbReference type="PANTHER" id="PTHR11076">
    <property type="entry name" value="DNA REPAIR POLYMERASE UMUC / TRANSFERASE FAMILY MEMBER"/>
    <property type="match status" value="1"/>
</dbReference>
<evidence type="ECO:0000256" key="15">
    <source>
        <dbReference type="HAMAP-Rule" id="MF_01113"/>
    </source>
</evidence>
<evidence type="ECO:0000256" key="11">
    <source>
        <dbReference type="ARBA" id="ARBA00022932"/>
    </source>
</evidence>
<keyword evidence="10 15" id="KW-0460">Magnesium</keyword>
<dbReference type="GO" id="GO:0005829">
    <property type="term" value="C:cytosol"/>
    <property type="evidence" value="ECO:0007669"/>
    <property type="project" value="TreeGrafter"/>
</dbReference>
<evidence type="ECO:0000313" key="17">
    <source>
        <dbReference type="EMBL" id="AEJ62090.1"/>
    </source>
</evidence>
<evidence type="ECO:0000256" key="3">
    <source>
        <dbReference type="ARBA" id="ARBA00022457"/>
    </source>
</evidence>
<evidence type="ECO:0000256" key="9">
    <source>
        <dbReference type="ARBA" id="ARBA00022763"/>
    </source>
</evidence>
<sequence>MRPVYFHVDLDAFYASVEKVEHPELKDKPVIVGGLPPRRGVVSACSYEARRYGIRSGMPIQEAMRRCPHGIFLPVRMRLYQEYSRRVMEILHRFTPEVRQISVDEASLDMSGTERLFGPPEEAARTIQRTIREEVGVTASIGIASNRYVAKLASERNKPAGLFLVPRGEEEPFIRSLDLADLWGVGEKTLALLKQKGITTTSRLQALTREQLQALFGKAQGAFLHTIAHGHDPGIYHDDPKTRSASHEETFDQDITTMDQAETHLLALSHKVMERLLLHEETGKTVFIKIRYSNFTTTTAQITLPTPIQCAEDLYETARTLLTSRWDGKTPIRLLGVGVSGLAPETELLPPQLFPDPSRKKKTLEEALLALEKKKGRKLLTKARLLPHPHRDPPAP</sequence>
<dbReference type="Gene3D" id="3.30.1490.100">
    <property type="entry name" value="DNA polymerase, Y-family, little finger domain"/>
    <property type="match status" value="1"/>
</dbReference>
<evidence type="ECO:0000259" key="16">
    <source>
        <dbReference type="PROSITE" id="PS50173"/>
    </source>
</evidence>
<evidence type="ECO:0000256" key="7">
    <source>
        <dbReference type="ARBA" id="ARBA00022705"/>
    </source>
</evidence>
<comment type="catalytic activity">
    <reaction evidence="14 15">
        <text>DNA(n) + a 2'-deoxyribonucleoside 5'-triphosphate = DNA(n+1) + diphosphate</text>
        <dbReference type="Rhea" id="RHEA:22508"/>
        <dbReference type="Rhea" id="RHEA-COMP:17339"/>
        <dbReference type="Rhea" id="RHEA-COMP:17340"/>
        <dbReference type="ChEBI" id="CHEBI:33019"/>
        <dbReference type="ChEBI" id="CHEBI:61560"/>
        <dbReference type="ChEBI" id="CHEBI:173112"/>
        <dbReference type="EC" id="2.7.7.7"/>
    </reaction>
</comment>
<dbReference type="SUPFAM" id="SSF56672">
    <property type="entry name" value="DNA/RNA polymerases"/>
    <property type="match status" value="1"/>
</dbReference>
<feature type="binding site" evidence="15">
    <location>
        <position position="9"/>
    </location>
    <ligand>
        <name>Mg(2+)</name>
        <dbReference type="ChEBI" id="CHEBI:18420"/>
    </ligand>
</feature>
<dbReference type="EMBL" id="CP002903">
    <property type="protein sequence ID" value="AEJ62090.1"/>
    <property type="molecule type" value="Genomic_DNA"/>
</dbReference>
<evidence type="ECO:0000256" key="2">
    <source>
        <dbReference type="ARBA" id="ARBA00010945"/>
    </source>
</evidence>
<comment type="subcellular location">
    <subcellularLocation>
        <location evidence="1 15">Cytoplasm</location>
    </subcellularLocation>
</comment>
<dbReference type="InterPro" id="IPR053848">
    <property type="entry name" value="IMS_HHH_1"/>
</dbReference>
<dbReference type="NCBIfam" id="NF002677">
    <property type="entry name" value="PRK02406.1"/>
    <property type="match status" value="1"/>
</dbReference>
<dbReference type="InterPro" id="IPR043502">
    <property type="entry name" value="DNA/RNA_pol_sf"/>
</dbReference>
<accession>G0GCM4</accession>
<dbReference type="RefSeq" id="WP_014625416.1">
    <property type="nucleotide sequence ID" value="NC_017583.1"/>
</dbReference>
<dbReference type="KEGG" id="stq:Spith_1831"/>
<protein>
    <recommendedName>
        <fullName evidence="15">DNA polymerase IV</fullName>
        <shortName evidence="15">Pol IV</shortName>
        <ecNumber evidence="15">2.7.7.7</ecNumber>
    </recommendedName>
</protein>
<keyword evidence="13 15" id="KW-0234">DNA repair</keyword>
<dbReference type="Gene3D" id="3.40.1170.60">
    <property type="match status" value="1"/>
</dbReference>
<keyword evidence="9 15" id="KW-0227">DNA damage</keyword>
<proteinExistence type="inferred from homology"/>
<dbReference type="Pfam" id="PF21999">
    <property type="entry name" value="IMS_HHH_1"/>
    <property type="match status" value="1"/>
</dbReference>
<dbReference type="EC" id="2.7.7.7" evidence="15"/>
<dbReference type="InterPro" id="IPR022880">
    <property type="entry name" value="DNApol_IV"/>
</dbReference>
<dbReference type="CDD" id="cd03586">
    <property type="entry name" value="PolY_Pol_IV_kappa"/>
    <property type="match status" value="1"/>
</dbReference>
<dbReference type="AlphaFoldDB" id="G0GCM4"/>
<dbReference type="Gene3D" id="1.10.150.20">
    <property type="entry name" value="5' to 3' exonuclease, C-terminal subdomain"/>
    <property type="match status" value="1"/>
</dbReference>
<dbReference type="Gene3D" id="3.30.70.270">
    <property type="match status" value="1"/>
</dbReference>
<evidence type="ECO:0000256" key="1">
    <source>
        <dbReference type="ARBA" id="ARBA00004496"/>
    </source>
</evidence>
<dbReference type="GO" id="GO:0042276">
    <property type="term" value="P:error-prone translesion synthesis"/>
    <property type="evidence" value="ECO:0007669"/>
    <property type="project" value="TreeGrafter"/>
</dbReference>
<dbReference type="FunFam" id="3.40.1170.60:FF:000001">
    <property type="entry name" value="DNA polymerase IV"/>
    <property type="match status" value="1"/>
</dbReference>
<evidence type="ECO:0000256" key="6">
    <source>
        <dbReference type="ARBA" id="ARBA00022695"/>
    </source>
</evidence>
<name>G0GCM4_WINT7</name>
<dbReference type="STRING" id="869211.Spith_1831"/>
<keyword evidence="12 15" id="KW-0238">DNA-binding</keyword>
<dbReference type="HAMAP" id="MF_01113">
    <property type="entry name" value="DNApol_IV"/>
    <property type="match status" value="1"/>
</dbReference>
<gene>
    <name evidence="15" type="primary">dinB</name>
    <name evidence="17" type="ordered locus">Spith_1831</name>
</gene>
<dbReference type="GO" id="GO:0003887">
    <property type="term" value="F:DNA-directed DNA polymerase activity"/>
    <property type="evidence" value="ECO:0007669"/>
    <property type="project" value="UniProtKB-UniRule"/>
</dbReference>
<dbReference type="InterPro" id="IPR050116">
    <property type="entry name" value="DNA_polymerase-Y"/>
</dbReference>
<dbReference type="OrthoDB" id="9808813at2"/>
<evidence type="ECO:0000256" key="5">
    <source>
        <dbReference type="ARBA" id="ARBA00022679"/>
    </source>
</evidence>
<dbReference type="InterPro" id="IPR043128">
    <property type="entry name" value="Rev_trsase/Diguanyl_cyclase"/>
</dbReference>
<dbReference type="Pfam" id="PF11799">
    <property type="entry name" value="IMS_C"/>
    <property type="match status" value="1"/>
</dbReference>
<evidence type="ECO:0000256" key="4">
    <source>
        <dbReference type="ARBA" id="ARBA00022490"/>
    </source>
</evidence>
<evidence type="ECO:0000256" key="8">
    <source>
        <dbReference type="ARBA" id="ARBA00022723"/>
    </source>
</evidence>
<dbReference type="GO" id="GO:0006261">
    <property type="term" value="P:DNA-templated DNA replication"/>
    <property type="evidence" value="ECO:0007669"/>
    <property type="project" value="UniProtKB-UniRule"/>
</dbReference>
<keyword evidence="11 15" id="KW-0239">DNA-directed DNA polymerase</keyword>
<feature type="site" description="Substrate discrimination" evidence="15">
    <location>
        <position position="14"/>
    </location>
</feature>
<feature type="domain" description="UmuC" evidence="16">
    <location>
        <begin position="5"/>
        <end position="186"/>
    </location>
</feature>
<dbReference type="PROSITE" id="PS50173">
    <property type="entry name" value="UMUC"/>
    <property type="match status" value="1"/>
</dbReference>
<keyword evidence="3 15" id="KW-0515">Mutator protein</keyword>
<keyword evidence="6 15" id="KW-0548">Nucleotidyltransferase</keyword>
<comment type="function">
    <text evidence="15">Poorly processive, error-prone DNA polymerase involved in untargeted mutagenesis. Copies undamaged DNA at stalled replication forks, which arise in vivo from mismatched or misaligned primer ends. These misaligned primers can be extended by PolIV. Exhibits no 3'-5' exonuclease (proofreading) activity. May be involved in translesional synthesis, in conjunction with the beta clamp from PolIII.</text>
</comment>
<dbReference type="GO" id="GO:0006281">
    <property type="term" value="P:DNA repair"/>
    <property type="evidence" value="ECO:0007669"/>
    <property type="project" value="UniProtKB-UniRule"/>
</dbReference>
<evidence type="ECO:0000256" key="14">
    <source>
        <dbReference type="ARBA" id="ARBA00049244"/>
    </source>
</evidence>
<dbReference type="HOGENOM" id="CLU_012348_1_2_12"/>
<dbReference type="PANTHER" id="PTHR11076:SF33">
    <property type="entry name" value="DNA POLYMERASE KAPPA"/>
    <property type="match status" value="1"/>
</dbReference>
<evidence type="ECO:0000313" key="18">
    <source>
        <dbReference type="Proteomes" id="UP000007254"/>
    </source>
</evidence>